<name>A0A9X4XK18_9BRAD</name>
<dbReference type="InterPro" id="IPR002656">
    <property type="entry name" value="Acyl_transf_3_dom"/>
</dbReference>
<reference evidence="3 4" key="1">
    <citation type="submission" date="2019-11" db="EMBL/GenBank/DDBJ databases">
        <title>Whole-genome sequence of Rhodoplanes serenus DSM 18633, type strain.</title>
        <authorList>
            <person name="Kyndt J.A."/>
            <person name="Meyer T.E."/>
        </authorList>
    </citation>
    <scope>NUCLEOTIDE SEQUENCE [LARGE SCALE GENOMIC DNA]</scope>
    <source>
        <strain evidence="3 4">DSM 18633</strain>
    </source>
</reference>
<feature type="transmembrane region" description="Helical" evidence="1">
    <location>
        <begin position="279"/>
        <end position="298"/>
    </location>
</feature>
<evidence type="ECO:0000313" key="4">
    <source>
        <dbReference type="Proteomes" id="UP000438991"/>
    </source>
</evidence>
<feature type="transmembrane region" description="Helical" evidence="1">
    <location>
        <begin position="98"/>
        <end position="116"/>
    </location>
</feature>
<dbReference type="RefSeq" id="WP_155479483.1">
    <property type="nucleotide sequence ID" value="NZ_WNKV01000006.1"/>
</dbReference>
<dbReference type="Proteomes" id="UP000438991">
    <property type="component" value="Unassembled WGS sequence"/>
</dbReference>
<organism evidence="3 4">
    <name type="scientific">Rhodoplanes serenus</name>
    <dbReference type="NCBI Taxonomy" id="200615"/>
    <lineage>
        <taxon>Bacteria</taxon>
        <taxon>Pseudomonadati</taxon>
        <taxon>Pseudomonadota</taxon>
        <taxon>Alphaproteobacteria</taxon>
        <taxon>Hyphomicrobiales</taxon>
        <taxon>Nitrobacteraceae</taxon>
        <taxon>Rhodoplanes</taxon>
    </lineage>
</organism>
<keyword evidence="3" id="KW-0808">Transferase</keyword>
<evidence type="ECO:0000259" key="2">
    <source>
        <dbReference type="Pfam" id="PF01757"/>
    </source>
</evidence>
<proteinExistence type="predicted"/>
<dbReference type="AlphaFoldDB" id="A0A9X4XK18"/>
<dbReference type="Pfam" id="PF01757">
    <property type="entry name" value="Acyl_transf_3"/>
    <property type="match status" value="1"/>
</dbReference>
<dbReference type="GO" id="GO:0016747">
    <property type="term" value="F:acyltransferase activity, transferring groups other than amino-acyl groups"/>
    <property type="evidence" value="ECO:0007669"/>
    <property type="project" value="InterPro"/>
</dbReference>
<feature type="transmembrane region" description="Helical" evidence="1">
    <location>
        <begin position="241"/>
        <end position="259"/>
    </location>
</feature>
<dbReference type="EMBL" id="WNKV01000006">
    <property type="protein sequence ID" value="MTW16540.1"/>
    <property type="molecule type" value="Genomic_DNA"/>
</dbReference>
<keyword evidence="3" id="KW-0012">Acyltransferase</keyword>
<feature type="transmembrane region" description="Helical" evidence="1">
    <location>
        <begin position="136"/>
        <end position="159"/>
    </location>
</feature>
<evidence type="ECO:0000313" key="3">
    <source>
        <dbReference type="EMBL" id="MTW16540.1"/>
    </source>
</evidence>
<keyword evidence="1" id="KW-1133">Transmembrane helix</keyword>
<feature type="transmembrane region" description="Helical" evidence="1">
    <location>
        <begin position="53"/>
        <end position="78"/>
    </location>
</feature>
<keyword evidence="1" id="KW-0812">Transmembrane</keyword>
<feature type="transmembrane region" description="Helical" evidence="1">
    <location>
        <begin position="220"/>
        <end position="235"/>
    </location>
</feature>
<dbReference type="GO" id="GO:0016020">
    <property type="term" value="C:membrane"/>
    <property type="evidence" value="ECO:0007669"/>
    <property type="project" value="TreeGrafter"/>
</dbReference>
<protein>
    <submittedName>
        <fullName evidence="3">Acyltransferase family protein</fullName>
    </submittedName>
</protein>
<gene>
    <name evidence="3" type="ORF">GJ689_10000</name>
</gene>
<accession>A0A9X4XK18</accession>
<feature type="transmembrane region" description="Helical" evidence="1">
    <location>
        <begin position="12"/>
        <end position="33"/>
    </location>
</feature>
<feature type="transmembrane region" description="Helical" evidence="1">
    <location>
        <begin position="304"/>
        <end position="325"/>
    </location>
</feature>
<feature type="transmembrane region" description="Helical" evidence="1">
    <location>
        <begin position="166"/>
        <end position="189"/>
    </location>
</feature>
<sequence length="369" mass="39033">MPDARNHQLDGLRGYAAAAVVVYHAILGTDPALTARVLPPPVHHLDSGSDLLIKAAIAIANGEAAVTIFFVLSGAVLFASLQRQPAPLPFVVRRLFRIYPALVAAIALGAVILVAQGRPPSLAQIAADIALFDFRIIGAAWTLQVEVLAIPFILASFWAGRRFGAAGIAAVFVAAFLIVKMPALTPIVVMIKPQLLPFTLGFLVASPLGAALGRHLSARWFAAALVAVLLARHVIPSPNVALYTLQLAAGLLVCTLYHGRAGWFGEALARPTSRLLGRISYSLYLLNVPLLLAFEPWLRGSAPLLVGLPLGLLIVALTVPMAIAAERWIERPGIRLGARIAAARPFSRGADERSGAAMADAPLATRTSR</sequence>
<dbReference type="InterPro" id="IPR050879">
    <property type="entry name" value="Acyltransferase_3"/>
</dbReference>
<dbReference type="PANTHER" id="PTHR23028">
    <property type="entry name" value="ACETYLTRANSFERASE"/>
    <property type="match status" value="1"/>
</dbReference>
<dbReference type="GO" id="GO:0000271">
    <property type="term" value="P:polysaccharide biosynthetic process"/>
    <property type="evidence" value="ECO:0007669"/>
    <property type="project" value="TreeGrafter"/>
</dbReference>
<comment type="caution">
    <text evidence="3">The sequence shown here is derived from an EMBL/GenBank/DDBJ whole genome shotgun (WGS) entry which is preliminary data.</text>
</comment>
<feature type="domain" description="Acyltransferase 3" evidence="2">
    <location>
        <begin position="6"/>
        <end position="320"/>
    </location>
</feature>
<keyword evidence="1" id="KW-0472">Membrane</keyword>
<dbReference type="PANTHER" id="PTHR23028:SF131">
    <property type="entry name" value="BLR2367 PROTEIN"/>
    <property type="match status" value="1"/>
</dbReference>
<evidence type="ECO:0000256" key="1">
    <source>
        <dbReference type="SAM" id="Phobius"/>
    </source>
</evidence>
<feature type="transmembrane region" description="Helical" evidence="1">
    <location>
        <begin position="195"/>
        <end position="213"/>
    </location>
</feature>